<dbReference type="Proteomes" id="UP001066276">
    <property type="component" value="Chromosome 10"/>
</dbReference>
<reference evidence="2" key="1">
    <citation type="journal article" date="2022" name="bioRxiv">
        <title>Sequencing and chromosome-scale assembly of the giantPleurodeles waltlgenome.</title>
        <authorList>
            <person name="Brown T."/>
            <person name="Elewa A."/>
            <person name="Iarovenko S."/>
            <person name="Subramanian E."/>
            <person name="Araus A.J."/>
            <person name="Petzold A."/>
            <person name="Susuki M."/>
            <person name="Suzuki K.-i.T."/>
            <person name="Hayashi T."/>
            <person name="Toyoda A."/>
            <person name="Oliveira C."/>
            <person name="Osipova E."/>
            <person name="Leigh N.D."/>
            <person name="Simon A."/>
            <person name="Yun M.H."/>
        </authorList>
    </citation>
    <scope>NUCLEOTIDE SEQUENCE</scope>
    <source>
        <strain evidence="2">20211129_DDA</strain>
        <tissue evidence="2">Liver</tissue>
    </source>
</reference>
<name>A0AAV7M1C3_PLEWA</name>
<protein>
    <submittedName>
        <fullName evidence="2">Uncharacterized protein</fullName>
    </submittedName>
</protein>
<dbReference type="AlphaFoldDB" id="A0AAV7M1C3"/>
<proteinExistence type="predicted"/>
<feature type="region of interest" description="Disordered" evidence="1">
    <location>
        <begin position="140"/>
        <end position="169"/>
    </location>
</feature>
<sequence>MASQRGRGACRTMTPLMYRILAVAYPELDGRLKASQQPQGASSGGGALASEQEGAATHMAQEGECTESEGTCWTEGEGSFRTGTGEDTSDSDSSSDVSSLAVAGTSVPTATTGADTCTTGSISAADTAAATATCPATCPASATTADISSIPSGEPFEAAGDVLDPAHTT</sequence>
<accession>A0AAV7M1C3</accession>
<comment type="caution">
    <text evidence="2">The sequence shown here is derived from an EMBL/GenBank/DDBJ whole genome shotgun (WGS) entry which is preliminary data.</text>
</comment>
<keyword evidence="3" id="KW-1185">Reference proteome</keyword>
<evidence type="ECO:0000313" key="2">
    <source>
        <dbReference type="EMBL" id="KAJ1097581.1"/>
    </source>
</evidence>
<evidence type="ECO:0000256" key="1">
    <source>
        <dbReference type="SAM" id="MobiDB-lite"/>
    </source>
</evidence>
<dbReference type="EMBL" id="JANPWB010000014">
    <property type="protein sequence ID" value="KAJ1097581.1"/>
    <property type="molecule type" value="Genomic_DNA"/>
</dbReference>
<organism evidence="2 3">
    <name type="scientific">Pleurodeles waltl</name>
    <name type="common">Iberian ribbed newt</name>
    <dbReference type="NCBI Taxonomy" id="8319"/>
    <lineage>
        <taxon>Eukaryota</taxon>
        <taxon>Metazoa</taxon>
        <taxon>Chordata</taxon>
        <taxon>Craniata</taxon>
        <taxon>Vertebrata</taxon>
        <taxon>Euteleostomi</taxon>
        <taxon>Amphibia</taxon>
        <taxon>Batrachia</taxon>
        <taxon>Caudata</taxon>
        <taxon>Salamandroidea</taxon>
        <taxon>Salamandridae</taxon>
        <taxon>Pleurodelinae</taxon>
        <taxon>Pleurodeles</taxon>
    </lineage>
</organism>
<feature type="region of interest" description="Disordered" evidence="1">
    <location>
        <begin position="31"/>
        <end position="110"/>
    </location>
</feature>
<gene>
    <name evidence="2" type="ORF">NDU88_002699</name>
</gene>
<evidence type="ECO:0000313" key="3">
    <source>
        <dbReference type="Proteomes" id="UP001066276"/>
    </source>
</evidence>